<sequence>MAAWRDLTSALENDVSLRVPPVSEALLSNPALWALMPYSSRLVVTVQQAVAAEDGFGLIELAKVSVPADILYQYLELLGSFHLGTVGVEAMNLPEMVKRHWRMTDATDDALLHAASLLYYESTRLRCTVAAKSRLLAGLLQRSVDYDHLKRHWQRQAQRQETDKSRNPPLRGPQLFDESYGPTVSTAPGVALDDRPAFGTAPGPGRLVITIDPPPADDPYERYDDVDDDGNFGQSEVRPPPPADGLKIWASTYYCDLHYLWAAATWQLLVELSPNPGDQAARWDGVRLAALAAVNQSVDYRDSSVCPDAEDPDVSAAFSKRMRFRITWGKGTNNKGGKAGGGGKRKPSAAERAAEAQRAAAAVLGPQEGGAAGARPRSTAVAGATAALERPVTAAWGVLALVVRILLGALKAGWALFDDPDIPPECGWFSRVANALYWALILVLPQQLARYNPPNVFVRQQP</sequence>
<accession>A0A0D2MQV4</accession>
<keyword evidence="3" id="KW-1185">Reference proteome</keyword>
<evidence type="ECO:0000313" key="3">
    <source>
        <dbReference type="Proteomes" id="UP000054498"/>
    </source>
</evidence>
<evidence type="ECO:0000256" key="1">
    <source>
        <dbReference type="SAM" id="MobiDB-lite"/>
    </source>
</evidence>
<dbReference type="RefSeq" id="XP_013901816.1">
    <property type="nucleotide sequence ID" value="XM_014046362.1"/>
</dbReference>
<name>A0A0D2MQV4_9CHLO</name>
<proteinExistence type="predicted"/>
<reference evidence="2 3" key="1">
    <citation type="journal article" date="2013" name="BMC Genomics">
        <title>Reconstruction of the lipid metabolism for the microalga Monoraphidium neglectum from its genome sequence reveals characteristics suitable for biofuel production.</title>
        <authorList>
            <person name="Bogen C."/>
            <person name="Al-Dilaimi A."/>
            <person name="Albersmeier A."/>
            <person name="Wichmann J."/>
            <person name="Grundmann M."/>
            <person name="Rupp O."/>
            <person name="Lauersen K.J."/>
            <person name="Blifernez-Klassen O."/>
            <person name="Kalinowski J."/>
            <person name="Goesmann A."/>
            <person name="Mussgnug J.H."/>
            <person name="Kruse O."/>
        </authorList>
    </citation>
    <scope>NUCLEOTIDE SEQUENCE [LARGE SCALE GENOMIC DNA]</scope>
    <source>
        <strain evidence="2 3">SAG 48.87</strain>
    </source>
</reference>
<feature type="region of interest" description="Disordered" evidence="1">
    <location>
        <begin position="154"/>
        <end position="210"/>
    </location>
</feature>
<organism evidence="2 3">
    <name type="scientific">Monoraphidium neglectum</name>
    <dbReference type="NCBI Taxonomy" id="145388"/>
    <lineage>
        <taxon>Eukaryota</taxon>
        <taxon>Viridiplantae</taxon>
        <taxon>Chlorophyta</taxon>
        <taxon>core chlorophytes</taxon>
        <taxon>Chlorophyceae</taxon>
        <taxon>CS clade</taxon>
        <taxon>Sphaeropleales</taxon>
        <taxon>Selenastraceae</taxon>
        <taxon>Monoraphidium</taxon>
    </lineage>
</organism>
<gene>
    <name evidence="2" type="ORF">MNEG_5166</name>
</gene>
<feature type="region of interest" description="Disordered" evidence="1">
    <location>
        <begin position="330"/>
        <end position="352"/>
    </location>
</feature>
<protein>
    <submittedName>
        <fullName evidence="2">Uncharacterized protein</fullName>
    </submittedName>
</protein>
<dbReference type="Proteomes" id="UP000054498">
    <property type="component" value="Unassembled WGS sequence"/>
</dbReference>
<dbReference type="KEGG" id="mng:MNEG_5166"/>
<dbReference type="GeneID" id="25738043"/>
<dbReference type="AlphaFoldDB" id="A0A0D2MQV4"/>
<evidence type="ECO:0000313" key="2">
    <source>
        <dbReference type="EMBL" id="KIZ02797.1"/>
    </source>
</evidence>
<dbReference type="EMBL" id="KK100975">
    <property type="protein sequence ID" value="KIZ02797.1"/>
    <property type="molecule type" value="Genomic_DNA"/>
</dbReference>